<proteinExistence type="predicted"/>
<gene>
    <name evidence="2" type="ORF">SDC9_201996</name>
</gene>
<organism evidence="2">
    <name type="scientific">bioreactor metagenome</name>
    <dbReference type="NCBI Taxonomy" id="1076179"/>
    <lineage>
        <taxon>unclassified sequences</taxon>
        <taxon>metagenomes</taxon>
        <taxon>ecological metagenomes</taxon>
    </lineage>
</organism>
<sequence length="150" mass="16366">MPGAGFDRRKGCRRGEVDPCADDGRQIVVDDDAAVHLRQFAKRGRREVGVDREAAGGHLLDHRVGTQHDQGSGVTGADPLQPLAQWGAGREQRAVSPVPLLVVTQVFAHGNQSRRVGIRLRLLKPESPRSGSVSARGRPGLRRPWPPRRP</sequence>
<dbReference type="EMBL" id="VSSQ01122453">
    <property type="protein sequence ID" value="MPN54326.1"/>
    <property type="molecule type" value="Genomic_DNA"/>
</dbReference>
<dbReference type="AlphaFoldDB" id="A0A645IT53"/>
<protein>
    <submittedName>
        <fullName evidence="2">Uncharacterized protein</fullName>
    </submittedName>
</protein>
<reference evidence="2" key="1">
    <citation type="submission" date="2019-08" db="EMBL/GenBank/DDBJ databases">
        <authorList>
            <person name="Kucharzyk K."/>
            <person name="Murdoch R.W."/>
            <person name="Higgins S."/>
            <person name="Loffler F."/>
        </authorList>
    </citation>
    <scope>NUCLEOTIDE SEQUENCE</scope>
</reference>
<feature type="region of interest" description="Disordered" evidence="1">
    <location>
        <begin position="1"/>
        <end position="21"/>
    </location>
</feature>
<accession>A0A645IT53</accession>
<feature type="compositionally biased region" description="Basic and acidic residues" evidence="1">
    <location>
        <begin position="57"/>
        <end position="66"/>
    </location>
</feature>
<evidence type="ECO:0000256" key="1">
    <source>
        <dbReference type="SAM" id="MobiDB-lite"/>
    </source>
</evidence>
<comment type="caution">
    <text evidence="2">The sequence shown here is derived from an EMBL/GenBank/DDBJ whole genome shotgun (WGS) entry which is preliminary data.</text>
</comment>
<feature type="region of interest" description="Disordered" evidence="1">
    <location>
        <begin position="123"/>
        <end position="150"/>
    </location>
</feature>
<evidence type="ECO:0000313" key="2">
    <source>
        <dbReference type="EMBL" id="MPN54326.1"/>
    </source>
</evidence>
<feature type="compositionally biased region" description="Basic residues" evidence="1">
    <location>
        <begin position="139"/>
        <end position="150"/>
    </location>
</feature>
<feature type="region of interest" description="Disordered" evidence="1">
    <location>
        <begin position="57"/>
        <end position="91"/>
    </location>
</feature>
<name>A0A645IT53_9ZZZZ</name>